<keyword evidence="3" id="KW-0804">Transcription</keyword>
<dbReference type="STRING" id="1195236.CTER_1297"/>
<comment type="caution">
    <text evidence="5">The sequence shown here is derived from an EMBL/GenBank/DDBJ whole genome shotgun (WGS) entry which is preliminary data.</text>
</comment>
<evidence type="ECO:0000256" key="3">
    <source>
        <dbReference type="ARBA" id="ARBA00023163"/>
    </source>
</evidence>
<dbReference type="PROSITE" id="PS50937">
    <property type="entry name" value="HTH_MERR_2"/>
    <property type="match status" value="2"/>
</dbReference>
<dbReference type="PANTHER" id="PTHR30204">
    <property type="entry name" value="REDOX-CYCLING DRUG-SENSING TRANSCRIPTIONAL ACTIVATOR SOXR"/>
    <property type="match status" value="1"/>
</dbReference>
<keyword evidence="1" id="KW-0805">Transcription regulation</keyword>
<dbReference type="Proteomes" id="UP000014155">
    <property type="component" value="Unassembled WGS sequence"/>
</dbReference>
<dbReference type="Pfam" id="PF13411">
    <property type="entry name" value="MerR_1"/>
    <property type="match status" value="2"/>
</dbReference>
<dbReference type="Gene3D" id="1.10.1660.10">
    <property type="match status" value="2"/>
</dbReference>
<accession>S0FW36</accession>
<gene>
    <name evidence="5" type="ORF">CTER_1297</name>
</gene>
<dbReference type="SUPFAM" id="SSF46955">
    <property type="entry name" value="Putative DNA-binding domain"/>
    <property type="match status" value="2"/>
</dbReference>
<sequence length="243" mass="28184">MRTYSTSEIAGIMGIHPNTVMLYEKWGYLAPVERRKNGYRVYNETHLEQIKLVRLALRSQLIKCYMKFEVQNIIRSAARGNLKKALELSREYLAHIQNEKNNELRVMKIIRKILKNDLQEEKDILLNRTEAAKLLGVSINVIIYWERNGLLDVPRSKNGYRVYGENEIKLLGVIKVLRQENYSTQCICRMLEKLKPGSEGNNRFLSGETEDSEELLSSLSEAECDVKELIDYIGGLINKKMEI</sequence>
<dbReference type="PATRIC" id="fig|1195236.3.peg.1614"/>
<dbReference type="EMBL" id="AORV01000026">
    <property type="protein sequence ID" value="EMS72773.1"/>
    <property type="molecule type" value="Genomic_DNA"/>
</dbReference>
<dbReference type="PANTHER" id="PTHR30204:SF94">
    <property type="entry name" value="HEAVY METAL-DEPENDENT TRANSCRIPTIONAL REGULATOR HI_0293-RELATED"/>
    <property type="match status" value="1"/>
</dbReference>
<organism evidence="5 6">
    <name type="scientific">Ruminiclostridium cellobioparum subsp. termitidis CT1112</name>
    <dbReference type="NCBI Taxonomy" id="1195236"/>
    <lineage>
        <taxon>Bacteria</taxon>
        <taxon>Bacillati</taxon>
        <taxon>Bacillota</taxon>
        <taxon>Clostridia</taxon>
        <taxon>Eubacteriales</taxon>
        <taxon>Oscillospiraceae</taxon>
        <taxon>Ruminiclostridium</taxon>
    </lineage>
</organism>
<keyword evidence="6" id="KW-1185">Reference proteome</keyword>
<feature type="domain" description="HTH merR-type" evidence="4">
    <location>
        <begin position="3"/>
        <end position="58"/>
    </location>
</feature>
<evidence type="ECO:0000256" key="2">
    <source>
        <dbReference type="ARBA" id="ARBA00023125"/>
    </source>
</evidence>
<reference evidence="5 6" key="1">
    <citation type="journal article" date="2013" name="Genome Announc.">
        <title>Draft Genome Sequence of the Cellulolytic, Mesophilic, Anaerobic Bacterium Clostridium termitidis Strain CT1112 (DSM 5398).</title>
        <authorList>
            <person name="Lal S."/>
            <person name="Ramachandran U."/>
            <person name="Zhang X."/>
            <person name="Munir R."/>
            <person name="Sparling R."/>
            <person name="Levin D.B."/>
        </authorList>
    </citation>
    <scope>NUCLEOTIDE SEQUENCE [LARGE SCALE GENOMIC DNA]</scope>
    <source>
        <strain evidence="5 6">CT1112</strain>
    </source>
</reference>
<evidence type="ECO:0000256" key="1">
    <source>
        <dbReference type="ARBA" id="ARBA00023015"/>
    </source>
</evidence>
<dbReference type="InterPro" id="IPR000551">
    <property type="entry name" value="MerR-type_HTH_dom"/>
</dbReference>
<dbReference type="GO" id="GO:0003700">
    <property type="term" value="F:DNA-binding transcription factor activity"/>
    <property type="evidence" value="ECO:0007669"/>
    <property type="project" value="InterPro"/>
</dbReference>
<protein>
    <submittedName>
        <fullName evidence="5">Putative transcriptional regulator</fullName>
    </submittedName>
</protein>
<evidence type="ECO:0000259" key="4">
    <source>
        <dbReference type="PROSITE" id="PS50937"/>
    </source>
</evidence>
<keyword evidence="2" id="KW-0238">DNA-binding</keyword>
<feature type="domain" description="HTH merR-type" evidence="4">
    <location>
        <begin position="130"/>
        <end position="193"/>
    </location>
</feature>
<dbReference type="eggNOG" id="COG0789">
    <property type="taxonomic scope" value="Bacteria"/>
</dbReference>
<dbReference type="InterPro" id="IPR047057">
    <property type="entry name" value="MerR_fam"/>
</dbReference>
<name>S0FW36_RUMCE</name>
<dbReference type="CDD" id="cd00592">
    <property type="entry name" value="HTH_MerR-like"/>
    <property type="match status" value="1"/>
</dbReference>
<dbReference type="SMART" id="SM00422">
    <property type="entry name" value="HTH_MERR"/>
    <property type="match status" value="2"/>
</dbReference>
<evidence type="ECO:0000313" key="5">
    <source>
        <dbReference type="EMBL" id="EMS72773.1"/>
    </source>
</evidence>
<dbReference type="InterPro" id="IPR009061">
    <property type="entry name" value="DNA-bd_dom_put_sf"/>
</dbReference>
<dbReference type="RefSeq" id="WP_004625038.1">
    <property type="nucleotide sequence ID" value="NZ_AORV01000026.1"/>
</dbReference>
<dbReference type="GO" id="GO:0003677">
    <property type="term" value="F:DNA binding"/>
    <property type="evidence" value="ECO:0007669"/>
    <property type="project" value="UniProtKB-KW"/>
</dbReference>
<evidence type="ECO:0000313" key="6">
    <source>
        <dbReference type="Proteomes" id="UP000014155"/>
    </source>
</evidence>
<dbReference type="AlphaFoldDB" id="S0FW36"/>
<proteinExistence type="predicted"/>